<comment type="caution">
    <text evidence="2">The sequence shown here is derived from an EMBL/GenBank/DDBJ whole genome shotgun (WGS) entry which is preliminary data.</text>
</comment>
<dbReference type="RefSeq" id="WP_377583514.1">
    <property type="nucleotide sequence ID" value="NZ_JBHTKA010000008.1"/>
</dbReference>
<dbReference type="CDD" id="cd02440">
    <property type="entry name" value="AdoMet_MTases"/>
    <property type="match status" value="1"/>
</dbReference>
<dbReference type="Proteomes" id="UP001597112">
    <property type="component" value="Unassembled WGS sequence"/>
</dbReference>
<evidence type="ECO:0000313" key="2">
    <source>
        <dbReference type="EMBL" id="MFD1002426.1"/>
    </source>
</evidence>
<proteinExistence type="predicted"/>
<keyword evidence="2" id="KW-0808">Transferase</keyword>
<reference evidence="3" key="1">
    <citation type="journal article" date="2019" name="Int. J. Syst. Evol. Microbiol.">
        <title>The Global Catalogue of Microorganisms (GCM) 10K type strain sequencing project: providing services to taxonomists for standard genome sequencing and annotation.</title>
        <authorList>
            <consortium name="The Broad Institute Genomics Platform"/>
            <consortium name="The Broad Institute Genome Sequencing Center for Infectious Disease"/>
            <person name="Wu L."/>
            <person name="Ma J."/>
        </authorList>
    </citation>
    <scope>NUCLEOTIDE SEQUENCE [LARGE SCALE GENOMIC DNA]</scope>
    <source>
        <strain evidence="3">CCUG 58938</strain>
    </source>
</reference>
<accession>A0ABW3KA02</accession>
<dbReference type="SUPFAM" id="SSF53335">
    <property type="entry name" value="S-adenosyl-L-methionine-dependent methyltransferases"/>
    <property type="match status" value="1"/>
</dbReference>
<name>A0ABW3KA02_9BACT</name>
<dbReference type="Gene3D" id="3.40.50.150">
    <property type="entry name" value="Vaccinia Virus protein VP39"/>
    <property type="match status" value="1"/>
</dbReference>
<evidence type="ECO:0000259" key="1">
    <source>
        <dbReference type="Pfam" id="PF13649"/>
    </source>
</evidence>
<feature type="domain" description="Methyltransferase" evidence="1">
    <location>
        <begin position="63"/>
        <end position="156"/>
    </location>
</feature>
<protein>
    <submittedName>
        <fullName evidence="2">Methyltransferase domain-containing protein</fullName>
    </submittedName>
</protein>
<dbReference type="GO" id="GO:0008168">
    <property type="term" value="F:methyltransferase activity"/>
    <property type="evidence" value="ECO:0007669"/>
    <property type="project" value="UniProtKB-KW"/>
</dbReference>
<dbReference type="InterPro" id="IPR041698">
    <property type="entry name" value="Methyltransf_25"/>
</dbReference>
<sequence>MPDFSIRSEALEIMDDLDCSGEVVDQTLRELEFINTWLGGNAVTIEALKKILKNHDRTKPVVIADLGCGGGDMLRLIYRWTIRNKIQVKLIGIDANPNIIHFAQQNIHDIPAIEFVTLDIFSDDFRKMKFDVVIGTLFYHHFSNLQLSEFFHQLHKQCNIGFIINDIHRHPLAYYSIKLLTKLFSKSAMVKYDAPLSVLRAFTKKELHNVLADSTASFSITWRWAFRWQVIAVSR</sequence>
<evidence type="ECO:0000313" key="3">
    <source>
        <dbReference type="Proteomes" id="UP001597112"/>
    </source>
</evidence>
<gene>
    <name evidence="2" type="ORF">ACFQ21_24090</name>
</gene>
<organism evidence="2 3">
    <name type="scientific">Ohtaekwangia kribbensis</name>
    <dbReference type="NCBI Taxonomy" id="688913"/>
    <lineage>
        <taxon>Bacteria</taxon>
        <taxon>Pseudomonadati</taxon>
        <taxon>Bacteroidota</taxon>
        <taxon>Cytophagia</taxon>
        <taxon>Cytophagales</taxon>
        <taxon>Fulvivirgaceae</taxon>
        <taxon>Ohtaekwangia</taxon>
    </lineage>
</organism>
<dbReference type="GO" id="GO:0032259">
    <property type="term" value="P:methylation"/>
    <property type="evidence" value="ECO:0007669"/>
    <property type="project" value="UniProtKB-KW"/>
</dbReference>
<dbReference type="Pfam" id="PF13649">
    <property type="entry name" value="Methyltransf_25"/>
    <property type="match status" value="1"/>
</dbReference>
<dbReference type="EMBL" id="JBHTKA010000008">
    <property type="protein sequence ID" value="MFD1002426.1"/>
    <property type="molecule type" value="Genomic_DNA"/>
</dbReference>
<keyword evidence="2" id="KW-0489">Methyltransferase</keyword>
<dbReference type="InterPro" id="IPR029063">
    <property type="entry name" value="SAM-dependent_MTases_sf"/>
</dbReference>
<keyword evidence="3" id="KW-1185">Reference proteome</keyword>